<feature type="region of interest" description="Disordered" evidence="6">
    <location>
        <begin position="74"/>
        <end position="94"/>
    </location>
</feature>
<keyword evidence="3" id="KW-0963">Cytoplasm</keyword>
<feature type="region of interest" description="Disordered" evidence="6">
    <location>
        <begin position="1"/>
        <end position="20"/>
    </location>
</feature>
<accession>A0A9R1TP95</accession>
<feature type="domain" description="TPX2 C-terminal" evidence="7">
    <location>
        <begin position="441"/>
        <end position="515"/>
    </location>
</feature>
<evidence type="ECO:0000256" key="3">
    <source>
        <dbReference type="ARBA" id="ARBA00022490"/>
    </source>
</evidence>
<feature type="region of interest" description="Disordered" evidence="6">
    <location>
        <begin position="503"/>
        <end position="531"/>
    </location>
</feature>
<feature type="compositionally biased region" description="Polar residues" evidence="6">
    <location>
        <begin position="294"/>
        <end position="318"/>
    </location>
</feature>
<evidence type="ECO:0000256" key="6">
    <source>
        <dbReference type="SAM" id="MobiDB-lite"/>
    </source>
</evidence>
<gene>
    <name evidence="8" type="primary">tpx2-b</name>
    <name evidence="10" type="synonym">LOC105272643</name>
    <name evidence="8" type="ORF">g.34766</name>
</gene>
<keyword evidence="4" id="KW-0206">Cytoskeleton</keyword>
<comment type="subcellular location">
    <subcellularLocation>
        <location evidence="1">Cytoplasm</location>
        <location evidence="1">Cytoskeleton</location>
    </subcellularLocation>
</comment>
<evidence type="ECO:0000313" key="8">
    <source>
        <dbReference type="EMBL" id="JAG82613.1"/>
    </source>
</evidence>
<evidence type="ECO:0000313" key="10">
    <source>
        <dbReference type="RefSeq" id="XP_011313150.1"/>
    </source>
</evidence>
<dbReference type="OrthoDB" id="7689066at2759"/>
<comment type="similarity">
    <text evidence="2">Belongs to the TPX2 family.</text>
</comment>
<sequence>MTSQIQTSTPINLPRMGNNSKRHSWLNQDVTQQLYRNSWNKFKTPEKASSPWDAIEGPKFVNFEDAQCEPRDSYFDRRKSDCPSPQRKEEMTLPTPDETVDIVSSFKSCSISAIIESSIEIEDETLVADETVNENSRIEIVEECFGTDTSTSDRRISIVQPFSFELREKENQQRRESRRAYYKMLTDRMSNHSFKAKPAPKIHQKSIAAVNIGDDDIKLENTPKIIRVPRKIDVNASNLEEMSEKQKTYNRTTVNALKFKKPIENRSQQKAKSATGLTQSQQTVPTRLNVRTIQSRTKSTTALAQPRQTPTTASNPFAVQSKAKIATAHQSPNKTKTTSNPFSFNSKAKNTLQTQHTHNTATNPFSLLAKAKNAVNPFPWQKSTAANIHVVKNEKSNEQSEEVEDRGKSCTSSAHFLPMKKQKPFQVALSRRKIEISKGPELMTAKRALERQQFEEKMKERERQKEEIKKQEAAAQQAREREEFIRLRKQTVFKARPVPQFKNILPPVQKRPLTEPTMPIFTKRRRLTTRE</sequence>
<evidence type="ECO:0000256" key="1">
    <source>
        <dbReference type="ARBA" id="ARBA00004245"/>
    </source>
</evidence>
<feature type="region of interest" description="Disordered" evidence="6">
    <location>
        <begin position="294"/>
        <end position="355"/>
    </location>
</feature>
<evidence type="ECO:0000256" key="4">
    <source>
        <dbReference type="ARBA" id="ARBA00023212"/>
    </source>
</evidence>
<feature type="compositionally biased region" description="Polar residues" evidence="6">
    <location>
        <begin position="328"/>
        <end position="355"/>
    </location>
</feature>
<protein>
    <submittedName>
        <fullName evidence="10">Targeting protein for Xklp2 homolog</fullName>
    </submittedName>
    <submittedName>
        <fullName evidence="8">Tpx2-b protein</fullName>
    </submittedName>
</protein>
<organism evidence="8">
    <name type="scientific">Fopius arisanus</name>
    <dbReference type="NCBI Taxonomy" id="64838"/>
    <lineage>
        <taxon>Eukaryota</taxon>
        <taxon>Metazoa</taxon>
        <taxon>Ecdysozoa</taxon>
        <taxon>Arthropoda</taxon>
        <taxon>Hexapoda</taxon>
        <taxon>Insecta</taxon>
        <taxon>Pterygota</taxon>
        <taxon>Neoptera</taxon>
        <taxon>Endopterygota</taxon>
        <taxon>Hymenoptera</taxon>
        <taxon>Apocrita</taxon>
        <taxon>Ichneumonoidea</taxon>
        <taxon>Braconidae</taxon>
        <taxon>Opiinae</taxon>
        <taxon>Fopius</taxon>
    </lineage>
</organism>
<evidence type="ECO:0000313" key="9">
    <source>
        <dbReference type="Proteomes" id="UP000694866"/>
    </source>
</evidence>
<dbReference type="AlphaFoldDB" id="A0A0C9RY53"/>
<dbReference type="GO" id="GO:0005856">
    <property type="term" value="C:cytoskeleton"/>
    <property type="evidence" value="ECO:0007669"/>
    <property type="project" value="UniProtKB-SubCell"/>
</dbReference>
<dbReference type="Pfam" id="PF06886">
    <property type="entry name" value="TPX2"/>
    <property type="match status" value="1"/>
</dbReference>
<dbReference type="RefSeq" id="XP_011313150.1">
    <property type="nucleotide sequence ID" value="XM_011314848.1"/>
</dbReference>
<accession>A0A0C9RY53</accession>
<keyword evidence="9" id="KW-1185">Reference proteome</keyword>
<evidence type="ECO:0000256" key="2">
    <source>
        <dbReference type="ARBA" id="ARBA00005885"/>
    </source>
</evidence>
<dbReference type="KEGG" id="fas:105272643"/>
<feature type="coiled-coil region" evidence="5">
    <location>
        <begin position="447"/>
        <end position="488"/>
    </location>
</feature>
<dbReference type="Proteomes" id="UP000694866">
    <property type="component" value="Unplaced"/>
</dbReference>
<feature type="compositionally biased region" description="Basic residues" evidence="6">
    <location>
        <begin position="522"/>
        <end position="531"/>
    </location>
</feature>
<name>A0A0C9RY53_9HYME</name>
<feature type="compositionally biased region" description="Basic and acidic residues" evidence="6">
    <location>
        <begin position="74"/>
        <end position="91"/>
    </location>
</feature>
<evidence type="ECO:0000259" key="7">
    <source>
        <dbReference type="Pfam" id="PF06886"/>
    </source>
</evidence>
<reference evidence="8" key="1">
    <citation type="submission" date="2015-01" db="EMBL/GenBank/DDBJ databases">
        <title>Transcriptome Assembly of Fopius arisanus.</title>
        <authorList>
            <person name="Geib S."/>
        </authorList>
    </citation>
    <scope>NUCLEOTIDE SEQUENCE</scope>
</reference>
<reference evidence="10" key="2">
    <citation type="submission" date="2025-04" db="UniProtKB">
        <authorList>
            <consortium name="RefSeq"/>
        </authorList>
    </citation>
    <scope>IDENTIFICATION</scope>
    <source>
        <strain evidence="10">USDA-PBARC FA_bdor</strain>
        <tissue evidence="10">Whole organism</tissue>
    </source>
</reference>
<dbReference type="EMBL" id="GBYB01012846">
    <property type="protein sequence ID" value="JAG82613.1"/>
    <property type="molecule type" value="Transcribed_RNA"/>
</dbReference>
<dbReference type="InterPro" id="IPR027329">
    <property type="entry name" value="TPX2_C"/>
</dbReference>
<evidence type="ECO:0000256" key="5">
    <source>
        <dbReference type="SAM" id="Coils"/>
    </source>
</evidence>
<keyword evidence="5" id="KW-0175">Coiled coil</keyword>
<dbReference type="GeneID" id="105272643"/>
<proteinExistence type="inferred from homology"/>
<feature type="compositionally biased region" description="Polar residues" evidence="6">
    <location>
        <begin position="1"/>
        <end position="11"/>
    </location>
</feature>